<dbReference type="FunFam" id="3.30.70.270:FF:000001">
    <property type="entry name" value="Diguanylate cyclase domain protein"/>
    <property type="match status" value="1"/>
</dbReference>
<name>A0A1I2AN42_9BURK</name>
<evidence type="ECO:0000256" key="1">
    <source>
        <dbReference type="ARBA" id="ARBA00012528"/>
    </source>
</evidence>
<dbReference type="SMART" id="SM00267">
    <property type="entry name" value="GGDEF"/>
    <property type="match status" value="1"/>
</dbReference>
<keyword evidence="6" id="KW-1185">Reference proteome</keyword>
<dbReference type="PANTHER" id="PTHR45138">
    <property type="entry name" value="REGULATORY COMPONENTS OF SENSORY TRANSDUCTION SYSTEM"/>
    <property type="match status" value="1"/>
</dbReference>
<gene>
    <name evidence="5" type="ORF">SAMN04489711_102129</name>
</gene>
<dbReference type="STRING" id="1177982.SAMN04489711_102129"/>
<feature type="transmembrane region" description="Helical" evidence="3">
    <location>
        <begin position="185"/>
        <end position="210"/>
    </location>
</feature>
<feature type="transmembrane region" description="Helical" evidence="3">
    <location>
        <begin position="150"/>
        <end position="173"/>
    </location>
</feature>
<dbReference type="Pfam" id="PF00990">
    <property type="entry name" value="GGDEF"/>
    <property type="match status" value="1"/>
</dbReference>
<keyword evidence="3" id="KW-1133">Transmembrane helix</keyword>
<dbReference type="InterPro" id="IPR050469">
    <property type="entry name" value="Diguanylate_Cyclase"/>
</dbReference>
<dbReference type="EMBL" id="FONX01000002">
    <property type="protein sequence ID" value="SFE45455.1"/>
    <property type="molecule type" value="Genomic_DNA"/>
</dbReference>
<evidence type="ECO:0000313" key="6">
    <source>
        <dbReference type="Proteomes" id="UP000199119"/>
    </source>
</evidence>
<accession>A0A1I2AN42</accession>
<dbReference type="NCBIfam" id="TIGR00254">
    <property type="entry name" value="GGDEF"/>
    <property type="match status" value="1"/>
</dbReference>
<keyword evidence="3" id="KW-0812">Transmembrane</keyword>
<evidence type="ECO:0000313" key="5">
    <source>
        <dbReference type="EMBL" id="SFE45455.1"/>
    </source>
</evidence>
<dbReference type="InterPro" id="IPR029787">
    <property type="entry name" value="Nucleotide_cyclase"/>
</dbReference>
<evidence type="ECO:0000259" key="4">
    <source>
        <dbReference type="PROSITE" id="PS50887"/>
    </source>
</evidence>
<dbReference type="GO" id="GO:0043709">
    <property type="term" value="P:cell adhesion involved in single-species biofilm formation"/>
    <property type="evidence" value="ECO:0007669"/>
    <property type="project" value="TreeGrafter"/>
</dbReference>
<feature type="transmembrane region" description="Helical" evidence="3">
    <location>
        <begin position="37"/>
        <end position="57"/>
    </location>
</feature>
<dbReference type="GO" id="GO:1902201">
    <property type="term" value="P:negative regulation of bacterial-type flagellum-dependent cell motility"/>
    <property type="evidence" value="ECO:0007669"/>
    <property type="project" value="TreeGrafter"/>
</dbReference>
<evidence type="ECO:0000256" key="2">
    <source>
        <dbReference type="ARBA" id="ARBA00034247"/>
    </source>
</evidence>
<dbReference type="Gene3D" id="3.30.70.270">
    <property type="match status" value="1"/>
</dbReference>
<feature type="transmembrane region" description="Helical" evidence="3">
    <location>
        <begin position="63"/>
        <end position="84"/>
    </location>
</feature>
<reference evidence="6" key="1">
    <citation type="submission" date="2016-10" db="EMBL/GenBank/DDBJ databases">
        <authorList>
            <person name="Varghese N."/>
            <person name="Submissions S."/>
        </authorList>
    </citation>
    <scope>NUCLEOTIDE SEQUENCE [LARGE SCALE GENOMIC DNA]</scope>
    <source>
        <strain evidence="6">DSM 27981</strain>
    </source>
</reference>
<sequence>MDSLLHVPTLLFVTVVASVVVAGGLLVVGASHRREGLGLWAFGLFMHALAYVLVMGRGKLPDLLSIVLSNMLVSAVFACLLGGMYQFLGRPLPWRWMIPPVLATGVLFTLYLQSYPARLIVSGIVFPLQLLLPVALLWRSDAFRHGRGAWLVFLTLVLQAVVLVLRAVLVAMGLLPGQGVMHGDIVQYLIFLLAFITVQASSFGFVLMAIERADAANRRLASQDPLTGVANRRATIAALEGGVAQSVHTGQPLALLMVDIDHFKRVNDDLGHLAGDRVLCGVVDVLCGRLRAQDFIGRYGGEEFLVLLPRTPLAGALELARQLCVAVEQAHIEVGNSELPVTISVGVVSCRLRPGDRWECLIDSADAAMYRAKRSGRNRVESAESDCIPAAALA</sequence>
<dbReference type="RefSeq" id="WP_092937557.1">
    <property type="nucleotide sequence ID" value="NZ_FONX01000002.1"/>
</dbReference>
<feature type="domain" description="GGDEF" evidence="4">
    <location>
        <begin position="251"/>
        <end position="385"/>
    </location>
</feature>
<dbReference type="PROSITE" id="PS50887">
    <property type="entry name" value="GGDEF"/>
    <property type="match status" value="1"/>
</dbReference>
<dbReference type="AlphaFoldDB" id="A0A1I2AN42"/>
<dbReference type="InterPro" id="IPR043128">
    <property type="entry name" value="Rev_trsase/Diguanyl_cyclase"/>
</dbReference>
<dbReference type="PANTHER" id="PTHR45138:SF9">
    <property type="entry name" value="DIGUANYLATE CYCLASE DGCM-RELATED"/>
    <property type="match status" value="1"/>
</dbReference>
<dbReference type="SUPFAM" id="SSF55073">
    <property type="entry name" value="Nucleotide cyclase"/>
    <property type="match status" value="1"/>
</dbReference>
<keyword evidence="3" id="KW-0472">Membrane</keyword>
<dbReference type="GO" id="GO:0005886">
    <property type="term" value="C:plasma membrane"/>
    <property type="evidence" value="ECO:0007669"/>
    <property type="project" value="TreeGrafter"/>
</dbReference>
<dbReference type="GO" id="GO:0052621">
    <property type="term" value="F:diguanylate cyclase activity"/>
    <property type="evidence" value="ECO:0007669"/>
    <property type="project" value="UniProtKB-EC"/>
</dbReference>
<dbReference type="OrthoDB" id="9813903at2"/>
<feature type="transmembrane region" description="Helical" evidence="3">
    <location>
        <begin position="96"/>
        <end position="113"/>
    </location>
</feature>
<evidence type="ECO:0000256" key="3">
    <source>
        <dbReference type="SAM" id="Phobius"/>
    </source>
</evidence>
<dbReference type="InterPro" id="IPR000160">
    <property type="entry name" value="GGDEF_dom"/>
</dbReference>
<organism evidence="5 6">
    <name type="scientific">Paracidovorax wautersii</name>
    <dbReference type="NCBI Taxonomy" id="1177982"/>
    <lineage>
        <taxon>Bacteria</taxon>
        <taxon>Pseudomonadati</taxon>
        <taxon>Pseudomonadota</taxon>
        <taxon>Betaproteobacteria</taxon>
        <taxon>Burkholderiales</taxon>
        <taxon>Comamonadaceae</taxon>
        <taxon>Paracidovorax</taxon>
    </lineage>
</organism>
<protein>
    <recommendedName>
        <fullName evidence="1">diguanylate cyclase</fullName>
        <ecNumber evidence="1">2.7.7.65</ecNumber>
    </recommendedName>
</protein>
<proteinExistence type="predicted"/>
<feature type="transmembrane region" description="Helical" evidence="3">
    <location>
        <begin position="119"/>
        <end position="138"/>
    </location>
</feature>
<dbReference type="Proteomes" id="UP000199119">
    <property type="component" value="Unassembled WGS sequence"/>
</dbReference>
<dbReference type="CDD" id="cd01949">
    <property type="entry name" value="GGDEF"/>
    <property type="match status" value="1"/>
</dbReference>
<comment type="catalytic activity">
    <reaction evidence="2">
        <text>2 GTP = 3',3'-c-di-GMP + 2 diphosphate</text>
        <dbReference type="Rhea" id="RHEA:24898"/>
        <dbReference type="ChEBI" id="CHEBI:33019"/>
        <dbReference type="ChEBI" id="CHEBI:37565"/>
        <dbReference type="ChEBI" id="CHEBI:58805"/>
        <dbReference type="EC" id="2.7.7.65"/>
    </reaction>
</comment>
<dbReference type="EC" id="2.7.7.65" evidence="1"/>
<feature type="transmembrane region" description="Helical" evidence="3">
    <location>
        <begin position="6"/>
        <end position="30"/>
    </location>
</feature>